<proteinExistence type="predicted"/>
<organism evidence="1 2">
    <name type="scientific">Marvinbryantia formatexigens DSM 14469</name>
    <dbReference type="NCBI Taxonomy" id="478749"/>
    <lineage>
        <taxon>Bacteria</taxon>
        <taxon>Bacillati</taxon>
        <taxon>Bacillota</taxon>
        <taxon>Clostridia</taxon>
        <taxon>Lachnospirales</taxon>
        <taxon>Lachnospiraceae</taxon>
        <taxon>Marvinbryantia</taxon>
    </lineage>
</organism>
<gene>
    <name evidence="1" type="ORF">BRYFOR_08518</name>
</gene>
<sequence>MKEDKDMAKLVWDKVGERLYETGVSKGVVYEQAADGSYSKGEAWNGLTAVNESPSGGEPTPLYANNHKYLELMSDEDFGFTVEAYTYPDAFAKCNGESDLAPGVSVTQQERKPFGFTYQSIIGNDTTGRSHGYKIHLVYGCKAKPSERNHNTVNNDPEAETMSWECSTTPIDVPGMTNPCAHIVVDSTKVTSAQLTALEAKLYGSENGEPTLPLPEELATIFNGNG</sequence>
<dbReference type="AlphaFoldDB" id="C6LIN8"/>
<comment type="caution">
    <text evidence="1">The sequence shown here is derived from an EMBL/GenBank/DDBJ whole genome shotgun (WGS) entry which is preliminary data.</text>
</comment>
<dbReference type="STRING" id="168384.SAMN05660368_02952"/>
<evidence type="ECO:0000313" key="1">
    <source>
        <dbReference type="EMBL" id="EET59427.1"/>
    </source>
</evidence>
<dbReference type="EMBL" id="ACCL02000018">
    <property type="protein sequence ID" value="EET59427.1"/>
    <property type="molecule type" value="Genomic_DNA"/>
</dbReference>
<accession>C6LIN8</accession>
<evidence type="ECO:0000313" key="2">
    <source>
        <dbReference type="Proteomes" id="UP000005561"/>
    </source>
</evidence>
<name>C6LIN8_9FIRM</name>
<keyword evidence="2" id="KW-1185">Reference proteome</keyword>
<dbReference type="eggNOG" id="ENOG502ZBMQ">
    <property type="taxonomic scope" value="Bacteria"/>
</dbReference>
<protein>
    <recommendedName>
        <fullName evidence="3">Phage major tail protein, phi13 family</fullName>
    </recommendedName>
</protein>
<reference evidence="1" key="1">
    <citation type="submission" date="2009-07" db="EMBL/GenBank/DDBJ databases">
        <authorList>
            <person name="Weinstock G."/>
            <person name="Sodergren E."/>
            <person name="Clifton S."/>
            <person name="Fulton L."/>
            <person name="Fulton B."/>
            <person name="Courtney L."/>
            <person name="Fronick C."/>
            <person name="Harrison M."/>
            <person name="Strong C."/>
            <person name="Farmer C."/>
            <person name="Delahaunty K."/>
            <person name="Markovic C."/>
            <person name="Hall O."/>
            <person name="Minx P."/>
            <person name="Tomlinson C."/>
            <person name="Mitreva M."/>
            <person name="Nelson J."/>
            <person name="Hou S."/>
            <person name="Wollam A."/>
            <person name="Pepin K.H."/>
            <person name="Johnson M."/>
            <person name="Bhonagiri V."/>
            <person name="Nash W.E."/>
            <person name="Warren W."/>
            <person name="Chinwalla A."/>
            <person name="Mardis E.R."/>
            <person name="Wilson R.K."/>
        </authorList>
    </citation>
    <scope>NUCLEOTIDE SEQUENCE [LARGE SCALE GENOMIC DNA]</scope>
    <source>
        <strain evidence="1">DSM 14469</strain>
    </source>
</reference>
<evidence type="ECO:0008006" key="3">
    <source>
        <dbReference type="Google" id="ProtNLM"/>
    </source>
</evidence>
<dbReference type="Proteomes" id="UP000005561">
    <property type="component" value="Unassembled WGS sequence"/>
</dbReference>